<accession>A0A8T4L3T3</accession>
<keyword evidence="3" id="KW-0808">Transferase</keyword>
<dbReference type="Gene3D" id="3.90.940.10">
    <property type="match status" value="1"/>
</dbReference>
<comment type="caution">
    <text evidence="3">The sequence shown here is derived from an EMBL/GenBank/DDBJ whole genome shotgun (WGS) entry which is preliminary data.</text>
</comment>
<dbReference type="GO" id="GO:0006351">
    <property type="term" value="P:DNA-templated transcription"/>
    <property type="evidence" value="ECO:0007669"/>
    <property type="project" value="InterPro"/>
</dbReference>
<dbReference type="EC" id="2.7.7.6" evidence="3"/>
<evidence type="ECO:0000256" key="1">
    <source>
        <dbReference type="ARBA" id="ARBA00022478"/>
    </source>
</evidence>
<protein>
    <submittedName>
        <fullName evidence="3">DNA-directed RNA polymerase subunit K</fullName>
        <ecNumber evidence="3">2.7.7.6</ecNumber>
    </submittedName>
</protein>
<dbReference type="EMBL" id="JAGVWC010000008">
    <property type="protein sequence ID" value="MBS3061227.1"/>
    <property type="molecule type" value="Genomic_DNA"/>
</dbReference>
<dbReference type="GO" id="GO:0003899">
    <property type="term" value="F:DNA-directed RNA polymerase activity"/>
    <property type="evidence" value="ECO:0007669"/>
    <property type="project" value="UniProtKB-EC"/>
</dbReference>
<gene>
    <name evidence="3" type="ORF">J4215_01435</name>
</gene>
<dbReference type="InterPro" id="IPR006111">
    <property type="entry name" value="Rpo6/Rpb6"/>
</dbReference>
<dbReference type="Pfam" id="PF01192">
    <property type="entry name" value="RNA_pol_Rpb6"/>
    <property type="match status" value="1"/>
</dbReference>
<dbReference type="SUPFAM" id="SSF63562">
    <property type="entry name" value="RPB6/omega subunit-like"/>
    <property type="match status" value="1"/>
</dbReference>
<sequence>MDKLTRFEETRLISARALQLALGAPAFVKPGNVVSVIDVAEKELHQKTIPLTVSHRRYVESELEAEGE</sequence>
<evidence type="ECO:0000256" key="2">
    <source>
        <dbReference type="ARBA" id="ARBA00023163"/>
    </source>
</evidence>
<reference evidence="3" key="1">
    <citation type="submission" date="2021-03" db="EMBL/GenBank/DDBJ databases">
        <authorList>
            <person name="Jaffe A."/>
        </authorList>
    </citation>
    <scope>NUCLEOTIDE SEQUENCE</scope>
    <source>
        <strain evidence="3">RIFCSPLOWO2_01_FULL_AR10_48_17</strain>
    </source>
</reference>
<dbReference type="InterPro" id="IPR020708">
    <property type="entry name" value="DNA-dir_RNA_polK_14-18kDa_CS"/>
</dbReference>
<proteinExistence type="predicted"/>
<dbReference type="PROSITE" id="PS01111">
    <property type="entry name" value="RNA_POL_K_14KD"/>
    <property type="match status" value="1"/>
</dbReference>
<name>A0A8T4L3T3_9ARCH</name>
<evidence type="ECO:0000313" key="3">
    <source>
        <dbReference type="EMBL" id="MBS3061227.1"/>
    </source>
</evidence>
<evidence type="ECO:0000313" key="4">
    <source>
        <dbReference type="Proteomes" id="UP000675968"/>
    </source>
</evidence>
<dbReference type="InterPro" id="IPR036161">
    <property type="entry name" value="RPB6/omega-like_sf"/>
</dbReference>
<dbReference type="GO" id="GO:0003677">
    <property type="term" value="F:DNA binding"/>
    <property type="evidence" value="ECO:0007669"/>
    <property type="project" value="InterPro"/>
</dbReference>
<organism evidence="3 4">
    <name type="scientific">Candidatus Iainarchaeum sp</name>
    <dbReference type="NCBI Taxonomy" id="3101447"/>
    <lineage>
        <taxon>Archaea</taxon>
        <taxon>Candidatus Iainarchaeota</taxon>
        <taxon>Candidatus Iainarchaeia</taxon>
        <taxon>Candidatus Iainarchaeales</taxon>
        <taxon>Candidatus Iainarchaeaceae</taxon>
        <taxon>Candidatus Iainarchaeum</taxon>
    </lineage>
</organism>
<dbReference type="AlphaFoldDB" id="A0A8T4L3T3"/>
<dbReference type="InterPro" id="IPR006110">
    <property type="entry name" value="Pol_omega/Rpo6/RPB6"/>
</dbReference>
<keyword evidence="1 3" id="KW-0240">DNA-directed RNA polymerase</keyword>
<reference evidence="3" key="2">
    <citation type="submission" date="2021-05" db="EMBL/GenBank/DDBJ databases">
        <title>Protein family content uncovers lineage relationships and bacterial pathway maintenance mechanisms in DPANN archaea.</title>
        <authorList>
            <person name="Castelle C.J."/>
            <person name="Meheust R."/>
            <person name="Jaffe A.L."/>
            <person name="Seitz K."/>
            <person name="Gong X."/>
            <person name="Baker B.J."/>
            <person name="Banfield J.F."/>
        </authorList>
    </citation>
    <scope>NUCLEOTIDE SEQUENCE</scope>
    <source>
        <strain evidence="3">RIFCSPLOWO2_01_FULL_AR10_48_17</strain>
    </source>
</reference>
<dbReference type="PIRSF" id="PIRSF000778">
    <property type="entry name" value="RpoK/RPB6"/>
    <property type="match status" value="1"/>
</dbReference>
<keyword evidence="3" id="KW-0548">Nucleotidyltransferase</keyword>
<dbReference type="NCBIfam" id="NF002208">
    <property type="entry name" value="PRK01099.1-3"/>
    <property type="match status" value="1"/>
</dbReference>
<dbReference type="GO" id="GO:0000428">
    <property type="term" value="C:DNA-directed RNA polymerase complex"/>
    <property type="evidence" value="ECO:0007669"/>
    <property type="project" value="UniProtKB-KW"/>
</dbReference>
<keyword evidence="2" id="KW-0804">Transcription</keyword>
<dbReference type="Proteomes" id="UP000675968">
    <property type="component" value="Unassembled WGS sequence"/>
</dbReference>